<dbReference type="GO" id="GO:1990904">
    <property type="term" value="C:ribonucleoprotein complex"/>
    <property type="evidence" value="ECO:0007669"/>
    <property type="project" value="UniProtKB-KW"/>
</dbReference>
<dbReference type="GO" id="GO:0003735">
    <property type="term" value="F:structural constituent of ribosome"/>
    <property type="evidence" value="ECO:0007669"/>
    <property type="project" value="InterPro"/>
</dbReference>
<evidence type="ECO:0000256" key="2">
    <source>
        <dbReference type="ARBA" id="ARBA00023274"/>
    </source>
</evidence>
<dbReference type="Gene3D" id="2.30.170.40">
    <property type="entry name" value="Ribosomal protein L28/L24"/>
    <property type="match status" value="1"/>
</dbReference>
<keyword evidence="1" id="KW-0689">Ribosomal protein</keyword>
<dbReference type="SUPFAM" id="SSF143800">
    <property type="entry name" value="L28p-like"/>
    <property type="match status" value="1"/>
</dbReference>
<dbReference type="GO" id="GO:0005840">
    <property type="term" value="C:ribosome"/>
    <property type="evidence" value="ECO:0007669"/>
    <property type="project" value="UniProtKB-KW"/>
</dbReference>
<dbReference type="AlphaFoldDB" id="A0A1F8G5Z0"/>
<protein>
    <recommendedName>
        <fullName evidence="5">50S ribosomal protein L28</fullName>
    </recommendedName>
</protein>
<sequence length="59" mass="6813">MATRCPKCGKKPMMANKRTLLRGNYNPTNRYKKLPNLQWAMVDGKRLRLCTSCIKALTK</sequence>
<gene>
    <name evidence="3" type="ORF">A3F25_02010</name>
</gene>
<dbReference type="InterPro" id="IPR037147">
    <property type="entry name" value="Ribosomal_bL28_sf"/>
</dbReference>
<evidence type="ECO:0000256" key="1">
    <source>
        <dbReference type="ARBA" id="ARBA00022980"/>
    </source>
</evidence>
<proteinExistence type="predicted"/>
<comment type="caution">
    <text evidence="3">The sequence shown here is derived from an EMBL/GenBank/DDBJ whole genome shotgun (WGS) entry which is preliminary data.</text>
</comment>
<dbReference type="InterPro" id="IPR034704">
    <property type="entry name" value="Ribosomal_bL28/bL31-like_sf"/>
</dbReference>
<dbReference type="EMBL" id="MGKD01000007">
    <property type="protein sequence ID" value="OGN20178.1"/>
    <property type="molecule type" value="Genomic_DNA"/>
</dbReference>
<dbReference type="STRING" id="1802689.A3F25_02010"/>
<dbReference type="Proteomes" id="UP000177478">
    <property type="component" value="Unassembled WGS sequence"/>
</dbReference>
<evidence type="ECO:0000313" key="3">
    <source>
        <dbReference type="EMBL" id="OGN20178.1"/>
    </source>
</evidence>
<reference evidence="3 4" key="1">
    <citation type="journal article" date="2016" name="Nat. Commun.">
        <title>Thousands of microbial genomes shed light on interconnected biogeochemical processes in an aquifer system.</title>
        <authorList>
            <person name="Anantharaman K."/>
            <person name="Brown C.T."/>
            <person name="Hug L.A."/>
            <person name="Sharon I."/>
            <person name="Castelle C.J."/>
            <person name="Probst A.J."/>
            <person name="Thomas B.C."/>
            <person name="Singh A."/>
            <person name="Wilkins M.J."/>
            <person name="Karaoz U."/>
            <person name="Brodie E.L."/>
            <person name="Williams K.H."/>
            <person name="Hubbard S.S."/>
            <person name="Banfield J.F."/>
        </authorList>
    </citation>
    <scope>NUCLEOTIDE SEQUENCE [LARGE SCALE GENOMIC DNA]</scope>
</reference>
<organism evidence="3 4">
    <name type="scientific">Candidatus Yanofskybacteria bacterium RIFCSPHIGHO2_12_FULL_45_19b</name>
    <dbReference type="NCBI Taxonomy" id="1802689"/>
    <lineage>
        <taxon>Bacteria</taxon>
        <taxon>Candidatus Yanofskyibacteriota</taxon>
    </lineage>
</organism>
<evidence type="ECO:0000313" key="4">
    <source>
        <dbReference type="Proteomes" id="UP000177478"/>
    </source>
</evidence>
<accession>A0A1F8G5Z0</accession>
<name>A0A1F8G5Z0_9BACT</name>
<keyword evidence="2" id="KW-0687">Ribonucleoprotein</keyword>
<evidence type="ECO:0008006" key="5">
    <source>
        <dbReference type="Google" id="ProtNLM"/>
    </source>
</evidence>